<protein>
    <recommendedName>
        <fullName evidence="4">Thiosulfate dehydrogenase [quinone] large subunit</fullName>
    </recommendedName>
</protein>
<reference evidence="3" key="1">
    <citation type="journal article" date="2019" name="Int. J. Syst. Evol. Microbiol.">
        <title>The Global Catalogue of Microorganisms (GCM) 10K type strain sequencing project: providing services to taxonomists for standard genome sequencing and annotation.</title>
        <authorList>
            <consortium name="The Broad Institute Genomics Platform"/>
            <consortium name="The Broad Institute Genome Sequencing Center for Infectious Disease"/>
            <person name="Wu L."/>
            <person name="Ma J."/>
        </authorList>
    </citation>
    <scope>NUCLEOTIDE SEQUENCE [LARGE SCALE GENOMIC DNA]</scope>
    <source>
        <strain evidence="3">JCM 10083</strain>
    </source>
</reference>
<keyword evidence="1" id="KW-0812">Transmembrane</keyword>
<organism evidence="2 3">
    <name type="scientific">Streptosporangium amethystogenes subsp. fukuiense</name>
    <dbReference type="NCBI Taxonomy" id="698418"/>
    <lineage>
        <taxon>Bacteria</taxon>
        <taxon>Bacillati</taxon>
        <taxon>Actinomycetota</taxon>
        <taxon>Actinomycetes</taxon>
        <taxon>Streptosporangiales</taxon>
        <taxon>Streptosporangiaceae</taxon>
        <taxon>Streptosporangium</taxon>
    </lineage>
</organism>
<gene>
    <name evidence="2" type="ORF">ACFQVD_10325</name>
</gene>
<feature type="transmembrane region" description="Helical" evidence="1">
    <location>
        <begin position="87"/>
        <end position="104"/>
    </location>
</feature>
<keyword evidence="1" id="KW-0472">Membrane</keyword>
<dbReference type="RefSeq" id="WP_364155968.1">
    <property type="nucleotide sequence ID" value="NZ_JBHSIJ010000002.1"/>
</dbReference>
<keyword evidence="1" id="KW-1133">Transmembrane helix</keyword>
<keyword evidence="3" id="KW-1185">Reference proteome</keyword>
<comment type="caution">
    <text evidence="2">The sequence shown here is derived from an EMBL/GenBank/DDBJ whole genome shotgun (WGS) entry which is preliminary data.</text>
</comment>
<evidence type="ECO:0000256" key="1">
    <source>
        <dbReference type="SAM" id="Phobius"/>
    </source>
</evidence>
<name>A0ABW2SXD5_9ACTN</name>
<proteinExistence type="predicted"/>
<evidence type="ECO:0008006" key="4">
    <source>
        <dbReference type="Google" id="ProtNLM"/>
    </source>
</evidence>
<dbReference type="Proteomes" id="UP001596514">
    <property type="component" value="Unassembled WGS sequence"/>
</dbReference>
<feature type="transmembrane region" description="Helical" evidence="1">
    <location>
        <begin position="22"/>
        <end position="40"/>
    </location>
</feature>
<evidence type="ECO:0000313" key="3">
    <source>
        <dbReference type="Proteomes" id="UP001596514"/>
    </source>
</evidence>
<accession>A0ABW2SXD5</accession>
<sequence>MNAAPVTPAAVIPAAARRPVDYVWAVARIALGWVFLWAFLDKTFGWGFATPAERAWVAGGSPTTGFLKGTGENALGGLFTGLAGQGWVDWLFMLGLLGVGAALIAGAGLRIAAAAGGLMMVLMWAAELPLTTNPFMDEHLVYALVLAGLAMAQAGDTLGLGRWWGATPLVRDHPVLR</sequence>
<evidence type="ECO:0000313" key="2">
    <source>
        <dbReference type="EMBL" id="MFC7600491.1"/>
    </source>
</evidence>
<dbReference type="EMBL" id="JBHTEE010000001">
    <property type="protein sequence ID" value="MFC7600491.1"/>
    <property type="molecule type" value="Genomic_DNA"/>
</dbReference>